<comment type="caution">
    <text evidence="2">The sequence shown here is derived from an EMBL/GenBank/DDBJ whole genome shotgun (WGS) entry which is preliminary data.</text>
</comment>
<evidence type="ECO:0000313" key="3">
    <source>
        <dbReference type="Proteomes" id="UP001187471"/>
    </source>
</evidence>
<dbReference type="EMBL" id="JAVXUO010001579">
    <property type="protein sequence ID" value="KAK2980911.1"/>
    <property type="molecule type" value="Genomic_DNA"/>
</dbReference>
<comment type="similarity">
    <text evidence="1">Belongs to the senescence regulator S40 family.</text>
</comment>
<sequence>MSMMGELNFFLGLQIKQTKDGIFINQAKYTKELLKRFNMEESNAFDTPMSSSLKLDKDERVMIFQACPKESHLVAVKRILRYLKGTHNLGLWFPRNTSFFDLVGYSDADYAGCKTERKSTSGGCQFLGHSLVSWSSKKQNSVALSTTVAEYVAVDSGLELDESDVWSSVGGGGVSPNYRKPVVSSRKKLLTTAKRAEAVVGGTASSLPVNIPDWAKILKEDYKDNRRRDIDDDVDGEDLEEGGDRVPPHEFLARQFARTRIASFSEHSSSSDELFTSTSFVAQSESCPTSTAFVKSPT</sequence>
<name>A0AA88UG83_9ASTE</name>
<reference evidence="2" key="1">
    <citation type="submission" date="2022-12" db="EMBL/GenBank/DDBJ databases">
        <title>Draft genome assemblies for two species of Escallonia (Escalloniales).</title>
        <authorList>
            <person name="Chanderbali A."/>
            <person name="Dervinis C."/>
            <person name="Anghel I."/>
            <person name="Soltis D."/>
            <person name="Soltis P."/>
            <person name="Zapata F."/>
        </authorList>
    </citation>
    <scope>NUCLEOTIDE SEQUENCE</scope>
    <source>
        <strain evidence="2">UCBG92.1500</strain>
        <tissue evidence="2">Leaf</tissue>
    </source>
</reference>
<dbReference type="Pfam" id="PF04520">
    <property type="entry name" value="Senescence_reg"/>
    <property type="match status" value="1"/>
</dbReference>
<dbReference type="InterPro" id="IPR007608">
    <property type="entry name" value="Senescence_reg_S40"/>
</dbReference>
<evidence type="ECO:0008006" key="4">
    <source>
        <dbReference type="Google" id="ProtNLM"/>
    </source>
</evidence>
<accession>A0AA88UG83</accession>
<dbReference type="AlphaFoldDB" id="A0AA88UG83"/>
<gene>
    <name evidence="2" type="ORF">RJ640_013413</name>
</gene>
<dbReference type="Proteomes" id="UP001187471">
    <property type="component" value="Unassembled WGS sequence"/>
</dbReference>
<dbReference type="CDD" id="cd09272">
    <property type="entry name" value="RNase_HI_RT_Ty1"/>
    <property type="match status" value="1"/>
</dbReference>
<keyword evidence="3" id="KW-1185">Reference proteome</keyword>
<protein>
    <recommendedName>
        <fullName evidence="4">Reverse transcriptase Ty1/copia-type domain-containing protein</fullName>
    </recommendedName>
</protein>
<dbReference type="PANTHER" id="PTHR11439">
    <property type="entry name" value="GAG-POL-RELATED RETROTRANSPOSON"/>
    <property type="match status" value="1"/>
</dbReference>
<evidence type="ECO:0000313" key="2">
    <source>
        <dbReference type="EMBL" id="KAK2980911.1"/>
    </source>
</evidence>
<evidence type="ECO:0000256" key="1">
    <source>
        <dbReference type="ARBA" id="ARBA00034773"/>
    </source>
</evidence>
<dbReference type="PANTHER" id="PTHR11439:SF442">
    <property type="entry name" value="CYSTEINE-RICH RLK (RECEPTOR-LIKE PROTEIN KINASE) 8"/>
    <property type="match status" value="1"/>
</dbReference>
<organism evidence="2 3">
    <name type="scientific">Escallonia rubra</name>
    <dbReference type="NCBI Taxonomy" id="112253"/>
    <lineage>
        <taxon>Eukaryota</taxon>
        <taxon>Viridiplantae</taxon>
        <taxon>Streptophyta</taxon>
        <taxon>Embryophyta</taxon>
        <taxon>Tracheophyta</taxon>
        <taxon>Spermatophyta</taxon>
        <taxon>Magnoliopsida</taxon>
        <taxon>eudicotyledons</taxon>
        <taxon>Gunneridae</taxon>
        <taxon>Pentapetalae</taxon>
        <taxon>asterids</taxon>
        <taxon>campanulids</taxon>
        <taxon>Escalloniales</taxon>
        <taxon>Escalloniaceae</taxon>
        <taxon>Escallonia</taxon>
    </lineage>
</organism>
<proteinExistence type="inferred from homology"/>
<dbReference type="GO" id="GO:0010150">
    <property type="term" value="P:leaf senescence"/>
    <property type="evidence" value="ECO:0007669"/>
    <property type="project" value="UniProtKB-ARBA"/>
</dbReference>